<dbReference type="Gene3D" id="3.20.20.210">
    <property type="match status" value="2"/>
</dbReference>
<evidence type="ECO:0000256" key="5">
    <source>
        <dbReference type="ARBA" id="ARBA00022605"/>
    </source>
</evidence>
<dbReference type="SUPFAM" id="SSF51726">
    <property type="entry name" value="UROD/MetE-like"/>
    <property type="match status" value="2"/>
</dbReference>
<feature type="binding site" evidence="10">
    <location>
        <position position="676"/>
    </location>
    <ligand>
        <name>Zn(2+)</name>
        <dbReference type="ChEBI" id="CHEBI:29105"/>
        <note>catalytic</note>
    </ligand>
</feature>
<feature type="binding site" evidence="10 11">
    <location>
        <begin position="443"/>
        <end position="445"/>
    </location>
    <ligand>
        <name>L-methionine</name>
        <dbReference type="ChEBI" id="CHEBI:57844"/>
    </ligand>
</feature>
<evidence type="ECO:0000256" key="10">
    <source>
        <dbReference type="HAMAP-Rule" id="MF_00172"/>
    </source>
</evidence>
<dbReference type="InterPro" id="IPR006276">
    <property type="entry name" value="Cobalamin-indep_Met_synthase"/>
</dbReference>
<evidence type="ECO:0000256" key="11">
    <source>
        <dbReference type="PIRSR" id="PIRSR000382-1"/>
    </source>
</evidence>
<feature type="binding site" evidence="12">
    <location>
        <position position="652"/>
    </location>
    <ligand>
        <name>Zn(2+)</name>
        <dbReference type="ChEBI" id="CHEBI:29105"/>
        <label>1</label>
        <note>catalytic</note>
    </ligand>
</feature>
<gene>
    <name evidence="10 16" type="primary">metE</name>
    <name evidence="16" type="ordered locus">HTH_1081</name>
</gene>
<feature type="binding site" evidence="10">
    <location>
        <position position="654"/>
    </location>
    <ligand>
        <name>Zn(2+)</name>
        <dbReference type="ChEBI" id="CHEBI:29105"/>
        <note>catalytic</note>
    </ligand>
</feature>
<evidence type="ECO:0000256" key="4">
    <source>
        <dbReference type="ARBA" id="ARBA00022603"/>
    </source>
</evidence>
<dbReference type="PIRSF" id="PIRSF000382">
    <property type="entry name" value="MeTrfase_B12_ind"/>
    <property type="match status" value="1"/>
</dbReference>
<comment type="similarity">
    <text evidence="3 10">Belongs to the vitamin-B12 independent methionine synthase family.</text>
</comment>
<feature type="binding site" evidence="10 11">
    <location>
        <position position="496"/>
    </location>
    <ligand>
        <name>L-methionine</name>
        <dbReference type="ChEBI" id="CHEBI:57844"/>
    </ligand>
</feature>
<dbReference type="GO" id="GO:0008270">
    <property type="term" value="F:zinc ion binding"/>
    <property type="evidence" value="ECO:0007669"/>
    <property type="project" value="InterPro"/>
</dbReference>
<organism evidence="16 17">
    <name type="scientific">Hydrogenobacter thermophilus (strain DSM 6534 / IAM 12695 / TK-6)</name>
    <dbReference type="NCBI Taxonomy" id="608538"/>
    <lineage>
        <taxon>Bacteria</taxon>
        <taxon>Pseudomonadati</taxon>
        <taxon>Aquificota</taxon>
        <taxon>Aquificia</taxon>
        <taxon>Aquificales</taxon>
        <taxon>Aquificaceae</taxon>
        <taxon>Hydrogenobacter</taxon>
    </lineage>
</organism>
<feature type="binding site" evidence="10">
    <location>
        <position position="652"/>
    </location>
    <ligand>
        <name>Zn(2+)</name>
        <dbReference type="ChEBI" id="CHEBI:29105"/>
        <note>catalytic</note>
    </ligand>
</feature>
<proteinExistence type="inferred from homology"/>
<dbReference type="RefSeq" id="WP_012963719.1">
    <property type="nucleotide sequence ID" value="NC_013799.1"/>
</dbReference>
<evidence type="ECO:0000259" key="15">
    <source>
        <dbReference type="Pfam" id="PF08267"/>
    </source>
</evidence>
<keyword evidence="4 10" id="KW-0489">Methyltransferase</keyword>
<dbReference type="GO" id="GO:0009086">
    <property type="term" value="P:methionine biosynthetic process"/>
    <property type="evidence" value="ECO:0007669"/>
    <property type="project" value="UniProtKB-UniRule"/>
</dbReference>
<evidence type="ECO:0000313" key="17">
    <source>
        <dbReference type="Proteomes" id="UP000002574"/>
    </source>
</evidence>
<dbReference type="InterPro" id="IPR002629">
    <property type="entry name" value="Met_Synth_C/arc"/>
</dbReference>
<accession>D3DI87</accession>
<feature type="binding site" evidence="10 11">
    <location>
        <position position="611"/>
    </location>
    <ligand>
        <name>L-methionine</name>
        <dbReference type="ChEBI" id="CHEBI:57844"/>
    </ligand>
</feature>
<dbReference type="Pfam" id="PF08267">
    <property type="entry name" value="Meth_synt_1"/>
    <property type="match status" value="1"/>
</dbReference>
<keyword evidence="5 10" id="KW-0028">Amino-acid biosynthesis</keyword>
<dbReference type="InterPro" id="IPR038071">
    <property type="entry name" value="UROD/MetE-like_sf"/>
</dbReference>
<evidence type="ECO:0000256" key="13">
    <source>
        <dbReference type="PIRSR" id="PIRSR000382-3"/>
    </source>
</evidence>
<keyword evidence="7 10" id="KW-0479">Metal-binding</keyword>
<feature type="binding site" evidence="12">
    <location>
        <position position="676"/>
    </location>
    <ligand>
        <name>Zn(2+)</name>
        <dbReference type="ChEBI" id="CHEBI:29105"/>
        <label>1</label>
        <note>catalytic</note>
    </ligand>
</feature>
<feature type="binding site" evidence="11">
    <location>
        <position position="18"/>
    </location>
    <ligand>
        <name>5-methyltetrahydropteroyltri-L-glutamate</name>
        <dbReference type="ChEBI" id="CHEBI:58207"/>
    </ligand>
</feature>
<feature type="binding site" evidence="10">
    <location>
        <position position="617"/>
    </location>
    <ligand>
        <name>5-methyltetrahydropteroyltri-L-glutamate</name>
        <dbReference type="ChEBI" id="CHEBI:58207"/>
    </ligand>
</feature>
<dbReference type="InterPro" id="IPR013215">
    <property type="entry name" value="Cbl-indep_Met_Synth_N"/>
</dbReference>
<dbReference type="AlphaFoldDB" id="D3DI87"/>
<comment type="catalytic activity">
    <reaction evidence="10">
        <text>5-methyltetrahydropteroyltri-L-glutamate + L-homocysteine = tetrahydropteroyltri-L-glutamate + L-methionine</text>
        <dbReference type="Rhea" id="RHEA:21196"/>
        <dbReference type="ChEBI" id="CHEBI:57844"/>
        <dbReference type="ChEBI" id="CHEBI:58140"/>
        <dbReference type="ChEBI" id="CHEBI:58199"/>
        <dbReference type="ChEBI" id="CHEBI:58207"/>
        <dbReference type="EC" id="2.1.1.14"/>
    </reaction>
</comment>
<feature type="binding site" evidence="10">
    <location>
        <position position="738"/>
    </location>
    <ligand>
        <name>Zn(2+)</name>
        <dbReference type="ChEBI" id="CHEBI:29105"/>
        <note>catalytic</note>
    </ligand>
</feature>
<dbReference type="KEGG" id="hte:Hydth_1074"/>
<keyword evidence="6 10" id="KW-0808">Transferase</keyword>
<comment type="cofactor">
    <cofactor evidence="12">
        <name>Zn(2+)</name>
        <dbReference type="ChEBI" id="CHEBI:29105"/>
    </cofactor>
    <text evidence="12">Binds 2 Zn(2+) ions per subunit.</text>
</comment>
<dbReference type="HAMAP" id="MF_00172">
    <property type="entry name" value="Meth_synth"/>
    <property type="match status" value="1"/>
</dbReference>
<evidence type="ECO:0000256" key="3">
    <source>
        <dbReference type="ARBA" id="ARBA00009553"/>
    </source>
</evidence>
<evidence type="ECO:0000313" key="16">
    <source>
        <dbReference type="EMBL" id="BAI69539.1"/>
    </source>
</evidence>
<dbReference type="eggNOG" id="COG0620">
    <property type="taxonomic scope" value="Bacteria"/>
</dbReference>
<feature type="binding site" evidence="10 11">
    <location>
        <position position="573"/>
    </location>
    <ligand>
        <name>5-methyltetrahydropteroyltri-L-glutamate</name>
        <dbReference type="ChEBI" id="CHEBI:58207"/>
    </ligand>
</feature>
<dbReference type="GO" id="GO:0032259">
    <property type="term" value="P:methylation"/>
    <property type="evidence" value="ECO:0007669"/>
    <property type="project" value="UniProtKB-KW"/>
</dbReference>
<dbReference type="KEGG" id="hth:HTH_1081"/>
<feature type="binding site" evidence="10 11">
    <location>
        <position position="611"/>
    </location>
    <ligand>
        <name>L-homocysteine</name>
        <dbReference type="ChEBI" id="CHEBI:58199"/>
    </ligand>
</feature>
<dbReference type="UniPathway" id="UPA00051">
    <property type="reaction ID" value="UER00082"/>
</dbReference>
<keyword evidence="17" id="KW-1185">Reference proteome</keyword>
<evidence type="ECO:0000256" key="1">
    <source>
        <dbReference type="ARBA" id="ARBA00002777"/>
    </source>
</evidence>
<feature type="binding site" evidence="10">
    <location>
        <position position="104"/>
    </location>
    <ligand>
        <name>5-methyltetrahydropteroyltri-L-glutamate</name>
        <dbReference type="ChEBI" id="CHEBI:58207"/>
    </ligand>
</feature>
<dbReference type="GO" id="GO:0003871">
    <property type="term" value="F:5-methyltetrahydropteroyltriglutamate-homocysteine S-methyltransferase activity"/>
    <property type="evidence" value="ECO:0007669"/>
    <property type="project" value="UniProtKB-UniRule"/>
</dbReference>
<feature type="binding site" evidence="12">
    <location>
        <position position="738"/>
    </location>
    <ligand>
        <name>Zn(2+)</name>
        <dbReference type="ChEBI" id="CHEBI:29105"/>
        <label>1</label>
        <note>catalytic</note>
    </ligand>
</feature>
<feature type="binding site" evidence="10">
    <location>
        <position position="496"/>
    </location>
    <ligand>
        <name>L-homocysteine</name>
        <dbReference type="ChEBI" id="CHEBI:58199"/>
    </ligand>
</feature>
<comment type="function">
    <text evidence="1 10">Catalyzes the transfer of a methyl group from 5-methyltetrahydrofolate to homocysteine resulting in methionine formation.</text>
</comment>
<feature type="binding site" evidence="10 11">
    <location>
        <begin position="443"/>
        <end position="445"/>
    </location>
    <ligand>
        <name>L-homocysteine</name>
        <dbReference type="ChEBI" id="CHEBI:58199"/>
    </ligand>
</feature>
<dbReference type="Pfam" id="PF01717">
    <property type="entry name" value="Meth_synt_2"/>
    <property type="match status" value="1"/>
</dbReference>
<feature type="binding site" evidence="11">
    <location>
        <position position="109"/>
    </location>
    <ligand>
        <name>5-methyltetrahydropteroyltri-L-glutamate</name>
        <dbReference type="ChEBI" id="CHEBI:58207"/>
    </ligand>
</feature>
<dbReference type="NCBIfam" id="TIGR01371">
    <property type="entry name" value="met_syn_B12ind"/>
    <property type="match status" value="1"/>
</dbReference>
<evidence type="ECO:0000259" key="14">
    <source>
        <dbReference type="Pfam" id="PF01717"/>
    </source>
</evidence>
<reference evidence="16 17" key="1">
    <citation type="journal article" date="2010" name="J. Bacteriol.">
        <title>Complete genome sequence of the thermophilic, obligately chemolithoautotrophic hydrogen-oxidizing bacterium Hydrogenobacter thermophilus TK-6.</title>
        <authorList>
            <person name="Arai H."/>
            <person name="Kanbe H."/>
            <person name="Ishii M."/>
            <person name="Igarashi Y."/>
        </authorList>
    </citation>
    <scope>NUCLEOTIDE SEQUENCE [LARGE SCALE GENOMIC DNA]</scope>
    <source>
        <strain evidence="17">DSM 6534 / IAM 12695 / TK-6 [Tokyo]</strain>
    </source>
</reference>
<feature type="binding site" evidence="12">
    <location>
        <position position="654"/>
    </location>
    <ligand>
        <name>Zn(2+)</name>
        <dbReference type="ChEBI" id="CHEBI:29105"/>
        <label>1</label>
        <note>catalytic</note>
    </ligand>
</feature>
<name>D3DI87_HYDTT</name>
<dbReference type="EC" id="2.1.1.14" evidence="10"/>
<comment type="cofactor">
    <cofactor evidence="10">
        <name>Zn(2+)</name>
        <dbReference type="ChEBI" id="CHEBI:29105"/>
    </cofactor>
    <text evidence="10">Binds 1 zinc ion per subunit.</text>
</comment>
<dbReference type="PATRIC" id="fig|608538.5.peg.1097"/>
<comment type="pathway">
    <text evidence="2 10">Amino-acid biosynthesis; L-methionine biosynthesis via de novo pathway; L-methionine from L-homocysteine (MetE route): step 1/1.</text>
</comment>
<dbReference type="CDD" id="cd03311">
    <property type="entry name" value="CIMS_C_terminal_like"/>
    <property type="match status" value="1"/>
</dbReference>
<dbReference type="OrthoDB" id="244285at2"/>
<evidence type="ECO:0000256" key="7">
    <source>
        <dbReference type="ARBA" id="ARBA00022723"/>
    </source>
</evidence>
<dbReference type="NCBIfam" id="NF003556">
    <property type="entry name" value="PRK05222.1"/>
    <property type="match status" value="1"/>
</dbReference>
<comment type="caution">
    <text evidence="10">Lacks conserved residue(s) required for the propagation of feature annotation.</text>
</comment>
<evidence type="ECO:0000256" key="6">
    <source>
        <dbReference type="ARBA" id="ARBA00022679"/>
    </source>
</evidence>
<evidence type="ECO:0000256" key="12">
    <source>
        <dbReference type="PIRSR" id="PIRSR000382-2"/>
    </source>
</evidence>
<feature type="domain" description="Cobalamin-independent methionine synthase MetE C-terminal/archaeal" evidence="14">
    <location>
        <begin position="438"/>
        <end position="760"/>
    </location>
</feature>
<dbReference type="PANTHER" id="PTHR30519">
    <property type="entry name" value="5-METHYLTETRAHYDROPTEROYLTRIGLUTAMATE--HOMOCYSTEINE METHYLTRANSFERASE"/>
    <property type="match status" value="1"/>
</dbReference>
<dbReference type="STRING" id="608538.HTH_1081"/>
<feature type="active site" description="Proton donor" evidence="10 13">
    <location>
        <position position="706"/>
    </location>
</feature>
<evidence type="ECO:0000256" key="2">
    <source>
        <dbReference type="ARBA" id="ARBA00004681"/>
    </source>
</evidence>
<protein>
    <recommendedName>
        <fullName evidence="10">5-methyltetrahydropteroyltriglutamate--homocysteine methyltransferase</fullName>
        <ecNumber evidence="10">2.1.1.14</ecNumber>
    </recommendedName>
    <alternativeName>
        <fullName evidence="10">Cobalamin-independent methionine synthase</fullName>
    </alternativeName>
    <alternativeName>
        <fullName evidence="10">Methionine synthase, vitamin-B12 independent isozyme</fullName>
    </alternativeName>
</protein>
<evidence type="ECO:0000256" key="8">
    <source>
        <dbReference type="ARBA" id="ARBA00022833"/>
    </source>
</evidence>
<evidence type="ECO:0000256" key="9">
    <source>
        <dbReference type="ARBA" id="ARBA00023167"/>
    </source>
</evidence>
<keyword evidence="8 10" id="KW-0862">Zinc</keyword>
<feature type="binding site" evidence="10">
    <location>
        <begin position="15"/>
        <end position="18"/>
    </location>
    <ligand>
        <name>5-methyltetrahydropteroyltri-L-glutamate</name>
        <dbReference type="ChEBI" id="CHEBI:58207"/>
    </ligand>
</feature>
<dbReference type="Proteomes" id="UP000002574">
    <property type="component" value="Chromosome"/>
</dbReference>
<keyword evidence="10" id="KW-0677">Repeat</keyword>
<dbReference type="EMBL" id="AP011112">
    <property type="protein sequence ID" value="BAI69539.1"/>
    <property type="molecule type" value="Genomic_DNA"/>
</dbReference>
<keyword evidence="9 10" id="KW-0486">Methionine biosynthesis</keyword>
<feature type="domain" description="Cobalamin-independent methionine synthase MetE N-terminal" evidence="15">
    <location>
        <begin position="5"/>
        <end position="316"/>
    </location>
</feature>
<sequence length="769" mass="89417">MQTLAYGFPKLGEKREFKSLLESFWKGKVSEAEFLTGMNALRDWMADTYSSSVDIFPSNEISYYDFILDTALMVGAVPSRFGEYKGIETYFEMARGRQAMEMSKYFNTNYHYIVPELESKNFYLLKNYPLEEYLYFKSKGIDTLPKLISPYTFLKLSKALVKSEGSSLPFYHLSKIEKIQDMENYLNAILPVYEEVLKQLKQEGAREVLIEDPALCYDMDSQEWDLVYEMYNCLSKYVHVYVITYYDSVSDYERFVRLPVKALGFDLVSSTENLENIRKYGFPSDKKLIAGIINGRQVWRANLVEKIRLVEELLKITPHLLISNSCPLFHLPISVEPEEELPVHSVQIEGLPTLSLKERLAFAKEKLKELKLIKEAIEGHQQARMEVERIQHLVSVPFGVREEVREKIANLKEEDFERKVPYRERSKLQQGVLQLPAFPTTTIGSFPQTEEVRKMRSSYVAGKISESEYKEFIKKQIQQAIKIQEDIGLDVLVHGEFERTDMVEFFAQKLEGVATTKHGWVLSYGSRVYRPPIIYGDVYRPAPMTVEEISYAQSLTEKPVKGMLTGPVTILNWSYYREDIPKREIAYQIALALLEEVKDLEAAGIKIIQIDEPAFREGVPLKRKDWKEYFDWAIKAFRLCSRAEPHVQIHTHMCYSEFNDIIEYIYQMDFDVISIEASRSKGEIIEAFERFKDWDRQIGIGVYDIHSPAVPTKESIASVLERSMKVLPKELLWVNPDCGLKTRRWEEVIPALKNMVEVAKEFRERYAVV</sequence>